<evidence type="ECO:0000313" key="3">
    <source>
        <dbReference type="Proteomes" id="UP000827133"/>
    </source>
</evidence>
<name>A0A9P8D9P7_9HYPO</name>
<dbReference type="KEGG" id="fmu:J7337_010816"/>
<dbReference type="GeneID" id="68318672"/>
<feature type="signal peptide" evidence="1">
    <location>
        <begin position="1"/>
        <end position="22"/>
    </location>
</feature>
<reference evidence="2" key="1">
    <citation type="journal article" date="2021" name="Mol. Plant Microbe Interact.">
        <title>Telomere to telomere genome assembly of Fusarium musae F31, causal agent of crown rot disease of banana.</title>
        <authorList>
            <person name="Degradi L."/>
            <person name="Tava V."/>
            <person name="Kunova A."/>
            <person name="Cortesi P."/>
            <person name="Saracchi M."/>
            <person name="Pasquali M."/>
        </authorList>
    </citation>
    <scope>NUCLEOTIDE SEQUENCE</scope>
    <source>
        <strain evidence="2">F31</strain>
    </source>
</reference>
<comment type="caution">
    <text evidence="2">The sequence shown here is derived from an EMBL/GenBank/DDBJ whole genome shotgun (WGS) entry which is preliminary data.</text>
</comment>
<feature type="chain" id="PRO_5040236690" evidence="1">
    <location>
        <begin position="23"/>
        <end position="129"/>
    </location>
</feature>
<dbReference type="RefSeq" id="XP_044676940.1">
    <property type="nucleotide sequence ID" value="XM_044828386.1"/>
</dbReference>
<organism evidence="2 3">
    <name type="scientific">Fusarium musae</name>
    <dbReference type="NCBI Taxonomy" id="1042133"/>
    <lineage>
        <taxon>Eukaryota</taxon>
        <taxon>Fungi</taxon>
        <taxon>Dikarya</taxon>
        <taxon>Ascomycota</taxon>
        <taxon>Pezizomycotina</taxon>
        <taxon>Sordariomycetes</taxon>
        <taxon>Hypocreomycetidae</taxon>
        <taxon>Hypocreales</taxon>
        <taxon>Nectriaceae</taxon>
        <taxon>Fusarium</taxon>
    </lineage>
</organism>
<keyword evidence="3" id="KW-1185">Reference proteome</keyword>
<accession>A0A9P8D9P7</accession>
<dbReference type="AlphaFoldDB" id="A0A9P8D9P7"/>
<protein>
    <submittedName>
        <fullName evidence="2">Uncharacterized protein</fullName>
    </submittedName>
</protein>
<proteinExistence type="predicted"/>
<dbReference type="Proteomes" id="UP000827133">
    <property type="component" value="Unassembled WGS sequence"/>
</dbReference>
<keyword evidence="1" id="KW-0732">Signal</keyword>
<dbReference type="EMBL" id="JAHBCI010000008">
    <property type="protein sequence ID" value="KAG9497940.1"/>
    <property type="molecule type" value="Genomic_DNA"/>
</dbReference>
<gene>
    <name evidence="2" type="ORF">J7337_010816</name>
</gene>
<sequence>MKYNSAILVLVCSTLISAGTSTISGAEAVCGDLGILQVTPGNIPDGVEPSDLRLCADHPLGRNRTLDPAKGASLAPLEEGDIPNTTPMETLLLRGTLRLFRQVLLEELRFEGERPMVLDRDGWGGWAVG</sequence>
<evidence type="ECO:0000313" key="2">
    <source>
        <dbReference type="EMBL" id="KAG9497940.1"/>
    </source>
</evidence>
<evidence type="ECO:0000256" key="1">
    <source>
        <dbReference type="SAM" id="SignalP"/>
    </source>
</evidence>